<comment type="caution">
    <text evidence="3">The sequence shown here is derived from an EMBL/GenBank/DDBJ whole genome shotgun (WGS) entry which is preliminary data.</text>
</comment>
<protein>
    <submittedName>
        <fullName evidence="3">DUF91 domain-containing protein</fullName>
    </submittedName>
</protein>
<feature type="domain" description="Endonuclease NucS C-terminal" evidence="2">
    <location>
        <begin position="141"/>
        <end position="235"/>
    </location>
</feature>
<sequence length="262" mass="29184">MRLHFSVAIFGALIVDPSYRHWLERQKYDSGTITAQMHRADRVEKHYGDLDDHHRKDQLRDVIEALRYTAEDKRRGRPNPSKTPFAGDTYSNLASYRNAVERYRKFKDEVVADPEGLTGHPSQVVAVSKDDDISSQRIGLERDLQATLRLAIHRLEEGLVIVDDGAERSVESGFIDITARDASGAIVAIELKAGTAGQRAVAQLLSYMGDLALEDRSQLVRGILVAADFDKRAKAAARVVPNVILRRYAIQFHFSEGGDAGS</sequence>
<proteinExistence type="predicted"/>
<evidence type="ECO:0000313" key="4">
    <source>
        <dbReference type="Proteomes" id="UP000700706"/>
    </source>
</evidence>
<organism evidence="3 4">
    <name type="scientific">Inquilinus limosus</name>
    <dbReference type="NCBI Taxonomy" id="171674"/>
    <lineage>
        <taxon>Bacteria</taxon>
        <taxon>Pseudomonadati</taxon>
        <taxon>Pseudomonadota</taxon>
        <taxon>Alphaproteobacteria</taxon>
        <taxon>Rhodospirillales</taxon>
        <taxon>Rhodospirillaceae</taxon>
        <taxon>Inquilinus</taxon>
    </lineage>
</organism>
<accession>A0A952KCJ5</accession>
<dbReference type="EMBL" id="JAEKLZ010000078">
    <property type="protein sequence ID" value="MBW8724132.1"/>
    <property type="molecule type" value="Genomic_DNA"/>
</dbReference>
<dbReference type="AlphaFoldDB" id="A0A952KCJ5"/>
<dbReference type="Gene3D" id="3.40.1350.10">
    <property type="match status" value="1"/>
</dbReference>
<dbReference type="PANTHER" id="PTHR38814:SF1">
    <property type="entry name" value="ENDONUCLEASE NUCS"/>
    <property type="match status" value="1"/>
</dbReference>
<evidence type="ECO:0000256" key="1">
    <source>
        <dbReference type="ARBA" id="ARBA00023125"/>
    </source>
</evidence>
<dbReference type="Pfam" id="PF01939">
    <property type="entry name" value="NucS_C"/>
    <property type="match status" value="1"/>
</dbReference>
<evidence type="ECO:0000313" key="3">
    <source>
        <dbReference type="EMBL" id="MBW8724132.1"/>
    </source>
</evidence>
<dbReference type="GO" id="GO:0003677">
    <property type="term" value="F:DNA binding"/>
    <property type="evidence" value="ECO:0007669"/>
    <property type="project" value="UniProtKB-KW"/>
</dbReference>
<dbReference type="InterPro" id="IPR011856">
    <property type="entry name" value="tRNA_endonuc-like_dom_sf"/>
</dbReference>
<dbReference type="GO" id="GO:0004519">
    <property type="term" value="F:endonuclease activity"/>
    <property type="evidence" value="ECO:0007669"/>
    <property type="project" value="InterPro"/>
</dbReference>
<dbReference type="CDD" id="cd22341">
    <property type="entry name" value="NucS-like"/>
    <property type="match status" value="1"/>
</dbReference>
<name>A0A952KCJ5_9PROT</name>
<dbReference type="InterPro" id="IPR002793">
    <property type="entry name" value="Endonuclease_NucS"/>
</dbReference>
<evidence type="ECO:0000259" key="2">
    <source>
        <dbReference type="Pfam" id="PF01939"/>
    </source>
</evidence>
<dbReference type="Proteomes" id="UP000700706">
    <property type="component" value="Unassembled WGS sequence"/>
</dbReference>
<gene>
    <name evidence="3" type="ORF">JF625_03090</name>
</gene>
<dbReference type="PANTHER" id="PTHR38814">
    <property type="entry name" value="ENDONUCLEASE NUCS"/>
    <property type="match status" value="1"/>
</dbReference>
<reference evidence="3" key="1">
    <citation type="submission" date="2020-06" db="EMBL/GenBank/DDBJ databases">
        <title>Stable isotope informed genome-resolved metagenomics uncovers potential trophic interactions in rhizosphere soil.</title>
        <authorList>
            <person name="Starr E.P."/>
            <person name="Shi S."/>
            <person name="Blazewicz S.J."/>
            <person name="Koch B.J."/>
            <person name="Probst A.J."/>
            <person name="Hungate B.A."/>
            <person name="Pett-Ridge J."/>
            <person name="Firestone M.K."/>
            <person name="Banfield J.F."/>
        </authorList>
    </citation>
    <scope>NUCLEOTIDE SEQUENCE</scope>
    <source>
        <strain evidence="3">YM_69_17</strain>
    </source>
</reference>
<dbReference type="InterPro" id="IPR048301">
    <property type="entry name" value="NucS_C"/>
</dbReference>
<keyword evidence="1" id="KW-0238">DNA-binding</keyword>